<gene>
    <name evidence="1" type="ORF">BJF96_g4187</name>
</gene>
<accession>A0A2J8C657</accession>
<evidence type="ECO:0000313" key="1">
    <source>
        <dbReference type="EMBL" id="PNH32508.1"/>
    </source>
</evidence>
<reference evidence="1 2" key="1">
    <citation type="submission" date="2017-12" db="EMBL/GenBank/DDBJ databases">
        <title>Comparative genomics yields insights into virulence evolution of Verticillium dahliae.</title>
        <authorList>
            <person name="Fan R."/>
            <person name="Armitage A.D."/>
            <person name="Cascant-Lopez E."/>
            <person name="Sobczyk M."/>
            <person name="Cockerton H.M."/>
            <person name="Harrison R.J."/>
        </authorList>
    </citation>
    <scope>NUCLEOTIDE SEQUENCE [LARGE SCALE GENOMIC DNA]</scope>
    <source>
        <strain evidence="1 2">12008</strain>
    </source>
</reference>
<dbReference type="Proteomes" id="UP000236305">
    <property type="component" value="Unassembled WGS sequence"/>
</dbReference>
<name>A0A2J8C657_VERDA</name>
<organism evidence="1 2">
    <name type="scientific">Verticillium dahliae</name>
    <name type="common">Verticillium wilt</name>
    <dbReference type="NCBI Taxonomy" id="27337"/>
    <lineage>
        <taxon>Eukaryota</taxon>
        <taxon>Fungi</taxon>
        <taxon>Dikarya</taxon>
        <taxon>Ascomycota</taxon>
        <taxon>Pezizomycotina</taxon>
        <taxon>Sordariomycetes</taxon>
        <taxon>Hypocreomycetidae</taxon>
        <taxon>Glomerellales</taxon>
        <taxon>Plectosphaerellaceae</taxon>
        <taxon>Verticillium</taxon>
    </lineage>
</organism>
<dbReference type="EMBL" id="MPSH01000012">
    <property type="protein sequence ID" value="PNH32508.1"/>
    <property type="molecule type" value="Genomic_DNA"/>
</dbReference>
<dbReference type="AlphaFoldDB" id="A0A2J8C657"/>
<sequence>MLEIWASDTESSLHLCKGSVHKMGIWLVPIRARDA</sequence>
<proteinExistence type="predicted"/>
<evidence type="ECO:0000313" key="2">
    <source>
        <dbReference type="Proteomes" id="UP000236305"/>
    </source>
</evidence>
<protein>
    <submittedName>
        <fullName evidence="1">Uncharacterized protein</fullName>
    </submittedName>
</protein>
<comment type="caution">
    <text evidence="1">The sequence shown here is derived from an EMBL/GenBank/DDBJ whole genome shotgun (WGS) entry which is preliminary data.</text>
</comment>